<dbReference type="EMBL" id="AP018448">
    <property type="protein sequence ID" value="BBC35377.1"/>
    <property type="molecule type" value="Genomic_DNA"/>
</dbReference>
<name>A0ABN5VQF7_9ACTN</name>
<comment type="catalytic activity">
    <reaction evidence="7">
        <text>tRNA(Met) + L-methionine + ATP = L-methionyl-tRNA(Met) + AMP + diphosphate</text>
        <dbReference type="Rhea" id="RHEA:13481"/>
        <dbReference type="Rhea" id="RHEA-COMP:9667"/>
        <dbReference type="Rhea" id="RHEA-COMP:9698"/>
        <dbReference type="ChEBI" id="CHEBI:30616"/>
        <dbReference type="ChEBI" id="CHEBI:33019"/>
        <dbReference type="ChEBI" id="CHEBI:57844"/>
        <dbReference type="ChEBI" id="CHEBI:78442"/>
        <dbReference type="ChEBI" id="CHEBI:78530"/>
        <dbReference type="ChEBI" id="CHEBI:456215"/>
        <dbReference type="EC" id="6.1.1.10"/>
    </reaction>
</comment>
<gene>
    <name evidence="10" type="ORF">SGFS_066710</name>
</gene>
<dbReference type="InterPro" id="IPR033911">
    <property type="entry name" value="MetRS_core"/>
</dbReference>
<dbReference type="Proteomes" id="UP001321542">
    <property type="component" value="Chromosome"/>
</dbReference>
<evidence type="ECO:0000256" key="2">
    <source>
        <dbReference type="ARBA" id="ARBA00022741"/>
    </source>
</evidence>
<reference evidence="10 11" key="2">
    <citation type="journal article" date="2023" name="ChemBioChem">
        <title>Acyltransferase Domain Exchange between Two Independent Type I Polyketide Synthases in the Same Producer Strain of Macrolide Antibiotics.</title>
        <authorList>
            <person name="Kudo F."/>
            <person name="Kishikawa K."/>
            <person name="Tsuboi K."/>
            <person name="Kido T."/>
            <person name="Usui T."/>
            <person name="Hashimoto J."/>
            <person name="Shin-Ya K."/>
            <person name="Miyanaga A."/>
            <person name="Eguchi T."/>
        </authorList>
    </citation>
    <scope>NUCLEOTIDE SEQUENCE [LARGE SCALE GENOMIC DNA]</scope>
    <source>
        <strain evidence="10 11">A-8890</strain>
    </source>
</reference>
<dbReference type="PANTHER" id="PTHR45765">
    <property type="entry name" value="METHIONINE--TRNA LIGASE"/>
    <property type="match status" value="1"/>
</dbReference>
<evidence type="ECO:0000256" key="6">
    <source>
        <dbReference type="ARBA" id="ARBA00030904"/>
    </source>
</evidence>
<organism evidence="10 11">
    <name type="scientific">Streptomyces graminofaciens</name>
    <dbReference type="NCBI Taxonomy" id="68212"/>
    <lineage>
        <taxon>Bacteria</taxon>
        <taxon>Bacillati</taxon>
        <taxon>Actinomycetota</taxon>
        <taxon>Actinomycetes</taxon>
        <taxon>Kitasatosporales</taxon>
        <taxon>Streptomycetaceae</taxon>
        <taxon>Streptomyces</taxon>
    </lineage>
</organism>
<dbReference type="PANTHER" id="PTHR45765:SF1">
    <property type="entry name" value="METHIONINE--TRNA LIGASE, CYTOPLASMIC"/>
    <property type="match status" value="1"/>
</dbReference>
<sequence>MTTNLLVTATPPTPNGELHLGHLSGPYLSGDVFARHQTQLGVNVAYLSGIDDNQSYTESRAVLDGTTAEETADRYGALIERAWTETGVAFDVVGHPRRLPLHRKLTRDIFTALYERGDIVARVKPLPYCVPCDRWAYEAYVAGACPHCGTKSGGNACEVCGRPNDCGNLADPHCTICGEPCEPRDCERLYLPLERHRRALEEFWHTADMNGHLTALCRSLADGGLPEIAVSHPADWGIEVPVQGFTEQRIYVWFEMAAGYLAAADELGDWRDWWSGDGRVVQFFGYDNGLFHAVLFPAIFSAWDPAVKLPVAFVSNEFYRLDGLKISTSRRHAIWILDALKTVPADHLRLYLCWDRPTAAQSSFTREEFDSFLHGDLLPRWHGWLTALAGRAETAAAGAEQQDPGPRDRPAGRLRTRTRRLLELVDEAYALPDFSPRTAIQLLDVLVREAAEAGEDADHIADEPGLREEFAQRVAAQLSAAAALAVGLHPVAPAMAQQLWAGLQLPGDVAEVRWAQALEGISVPAKIADLGGVCSLFAPR</sequence>
<keyword evidence="2 8" id="KW-0547">Nucleotide-binding</keyword>
<evidence type="ECO:0000256" key="4">
    <source>
        <dbReference type="ARBA" id="ARBA00022917"/>
    </source>
</evidence>
<evidence type="ECO:0000313" key="10">
    <source>
        <dbReference type="EMBL" id="BBC35377.1"/>
    </source>
</evidence>
<dbReference type="InterPro" id="IPR029038">
    <property type="entry name" value="MetRS_Zn"/>
</dbReference>
<evidence type="ECO:0000256" key="3">
    <source>
        <dbReference type="ARBA" id="ARBA00022840"/>
    </source>
</evidence>
<evidence type="ECO:0000256" key="5">
    <source>
        <dbReference type="ARBA" id="ARBA00023146"/>
    </source>
</evidence>
<reference evidence="10 11" key="1">
    <citation type="journal article" date="2010" name="ChemBioChem">
        <title>Cloning and characterization of the biosynthetic gene cluster of 16-membered macrolide antibiotic FD-891: involvement of a dual functional cytochrome P450 monooxygenase catalyzing epoxidation and hydroxylation.</title>
        <authorList>
            <person name="Kudo F."/>
            <person name="Motegi A."/>
            <person name="Mizoue K."/>
            <person name="Eguchi T."/>
        </authorList>
    </citation>
    <scope>NUCLEOTIDE SEQUENCE [LARGE SCALE GENOMIC DNA]</scope>
    <source>
        <strain evidence="10 11">A-8890</strain>
    </source>
</reference>
<dbReference type="InterPro" id="IPR015413">
    <property type="entry name" value="Methionyl/Leucyl_tRNA_Synth"/>
</dbReference>
<dbReference type="SUPFAM" id="SSF52374">
    <property type="entry name" value="Nucleotidylyl transferase"/>
    <property type="match status" value="1"/>
</dbReference>
<dbReference type="PRINTS" id="PR01041">
    <property type="entry name" value="TRNASYNTHMET"/>
</dbReference>
<accession>A0ABN5VQF7</accession>
<keyword evidence="11" id="KW-1185">Reference proteome</keyword>
<comment type="similarity">
    <text evidence="8">Belongs to the class-I aminoacyl-tRNA synthetase family.</text>
</comment>
<dbReference type="Gene3D" id="3.40.50.620">
    <property type="entry name" value="HUPs"/>
    <property type="match status" value="1"/>
</dbReference>
<proteinExistence type="inferred from homology"/>
<dbReference type="RefSeq" id="WP_286255616.1">
    <property type="nucleotide sequence ID" value="NZ_AP018448.1"/>
</dbReference>
<evidence type="ECO:0000256" key="8">
    <source>
        <dbReference type="RuleBase" id="RU363039"/>
    </source>
</evidence>
<dbReference type="PROSITE" id="PS00178">
    <property type="entry name" value="AA_TRNA_LIGASE_I"/>
    <property type="match status" value="1"/>
</dbReference>
<evidence type="ECO:0000256" key="7">
    <source>
        <dbReference type="ARBA" id="ARBA00047364"/>
    </source>
</evidence>
<keyword evidence="4 8" id="KW-0648">Protein biosynthesis</keyword>
<keyword evidence="3 8" id="KW-0067">ATP-binding</keyword>
<evidence type="ECO:0000313" key="11">
    <source>
        <dbReference type="Proteomes" id="UP001321542"/>
    </source>
</evidence>
<dbReference type="InterPro" id="IPR023458">
    <property type="entry name" value="Met-tRNA_ligase_1"/>
</dbReference>
<keyword evidence="5 8" id="KW-0030">Aminoacyl-tRNA synthetase</keyword>
<dbReference type="Gene3D" id="2.20.28.20">
    <property type="entry name" value="Methionyl-tRNA synthetase, Zn-domain"/>
    <property type="match status" value="1"/>
</dbReference>
<dbReference type="InterPro" id="IPR001412">
    <property type="entry name" value="aa-tRNA-synth_I_CS"/>
</dbReference>
<dbReference type="InterPro" id="IPR014729">
    <property type="entry name" value="Rossmann-like_a/b/a_fold"/>
</dbReference>
<feature type="domain" description="Methionyl/Leucyl tRNA synthetase" evidence="9">
    <location>
        <begin position="6"/>
        <end position="377"/>
    </location>
</feature>
<evidence type="ECO:0000259" key="9">
    <source>
        <dbReference type="Pfam" id="PF09334"/>
    </source>
</evidence>
<evidence type="ECO:0000256" key="1">
    <source>
        <dbReference type="ARBA" id="ARBA00022598"/>
    </source>
</evidence>
<keyword evidence="1 8" id="KW-0436">Ligase</keyword>
<dbReference type="Pfam" id="PF09334">
    <property type="entry name" value="tRNA-synt_1g"/>
    <property type="match status" value="1"/>
</dbReference>
<protein>
    <recommendedName>
        <fullName evidence="6">Methionyl-tRNA synthetase</fullName>
    </recommendedName>
</protein>